<sequence length="283" mass="30096">MSLPDTASANAAQIDYWNTAVGQTWVEHQAQLDRLIAPLGAEAMRVLAPTAGERILDVGCGCGETTLELAARVGPGGGVVGVDISEPMLAVARARDLPVNAVEPQFRNSDAQVADLGEAAFDAIFSRFGVMFFSDPAAAFANLHRAVRPGGRLAFVCWRPYAENLWMRAPMDAAQPFLPPMPASDPLAPGPFAFADPLRVRSILEGAGFSDVTLDPFDTLIGGSSVAETLRLNFRVGPLGSALRTAPHLAARVSQALEALLESYDTPQGVMMPACVWIVQARR</sequence>
<keyword evidence="2" id="KW-0808">Transferase</keyword>
<dbReference type="Proteomes" id="UP000056905">
    <property type="component" value="Chromosome"/>
</dbReference>
<dbReference type="Gene3D" id="3.40.50.150">
    <property type="entry name" value="Vaccinia Virus protein VP39"/>
    <property type="match status" value="1"/>
</dbReference>
<evidence type="ECO:0000259" key="4">
    <source>
        <dbReference type="Pfam" id="PF13649"/>
    </source>
</evidence>
<keyword evidence="3" id="KW-0949">S-adenosyl-L-methionine</keyword>
<evidence type="ECO:0000256" key="3">
    <source>
        <dbReference type="ARBA" id="ARBA00022691"/>
    </source>
</evidence>
<accession>A0A0P0NY00</accession>
<evidence type="ECO:0000256" key="1">
    <source>
        <dbReference type="ARBA" id="ARBA00022603"/>
    </source>
</evidence>
<dbReference type="PANTHER" id="PTHR43464:SF19">
    <property type="entry name" value="UBIQUINONE BIOSYNTHESIS O-METHYLTRANSFERASE, MITOCHONDRIAL"/>
    <property type="match status" value="1"/>
</dbReference>
<dbReference type="OrthoDB" id="9777638at2"/>
<proteinExistence type="predicted"/>
<organism evidence="5 6">
    <name type="scientific">Caulobacter henricii</name>
    <dbReference type="NCBI Taxonomy" id="69395"/>
    <lineage>
        <taxon>Bacteria</taxon>
        <taxon>Pseudomonadati</taxon>
        <taxon>Pseudomonadota</taxon>
        <taxon>Alphaproteobacteria</taxon>
        <taxon>Caulobacterales</taxon>
        <taxon>Caulobacteraceae</taxon>
        <taxon>Caulobacter</taxon>
    </lineage>
</organism>
<dbReference type="PANTHER" id="PTHR43464">
    <property type="entry name" value="METHYLTRANSFERASE"/>
    <property type="match status" value="1"/>
</dbReference>
<keyword evidence="6" id="KW-1185">Reference proteome</keyword>
<dbReference type="InterPro" id="IPR041698">
    <property type="entry name" value="Methyltransf_25"/>
</dbReference>
<dbReference type="STRING" id="69395.AQ619_04280"/>
<gene>
    <name evidence="5" type="ORF">AQ619_04280</name>
</gene>
<name>A0A0P0NY00_9CAUL</name>
<dbReference type="EMBL" id="CP013002">
    <property type="protein sequence ID" value="ALL12636.1"/>
    <property type="molecule type" value="Genomic_DNA"/>
</dbReference>
<dbReference type="InterPro" id="IPR029063">
    <property type="entry name" value="SAM-dependent_MTases_sf"/>
</dbReference>
<dbReference type="CDD" id="cd02440">
    <property type="entry name" value="AdoMet_MTases"/>
    <property type="match status" value="1"/>
</dbReference>
<reference evidence="5 6" key="1">
    <citation type="submission" date="2015-10" db="EMBL/GenBank/DDBJ databases">
        <title>Conservation of the essential genome among Caulobacter and Brevundimonas species.</title>
        <authorList>
            <person name="Scott D."/>
            <person name="Ely B."/>
        </authorList>
    </citation>
    <scope>NUCLEOTIDE SEQUENCE [LARGE SCALE GENOMIC DNA]</scope>
    <source>
        <strain evidence="5 6">CB4</strain>
    </source>
</reference>
<evidence type="ECO:0000313" key="6">
    <source>
        <dbReference type="Proteomes" id="UP000056905"/>
    </source>
</evidence>
<evidence type="ECO:0000256" key="2">
    <source>
        <dbReference type="ARBA" id="ARBA00022679"/>
    </source>
</evidence>
<dbReference type="RefSeq" id="WP_062144742.1">
    <property type="nucleotide sequence ID" value="NZ_CP013002.1"/>
</dbReference>
<dbReference type="KEGG" id="chq:AQ619_04280"/>
<dbReference type="SUPFAM" id="SSF53335">
    <property type="entry name" value="S-adenosyl-L-methionine-dependent methyltransferases"/>
    <property type="match status" value="1"/>
</dbReference>
<protein>
    <recommendedName>
        <fullName evidence="4">Methyltransferase domain-containing protein</fullName>
    </recommendedName>
</protein>
<dbReference type="GO" id="GO:0008757">
    <property type="term" value="F:S-adenosylmethionine-dependent methyltransferase activity"/>
    <property type="evidence" value="ECO:0007669"/>
    <property type="project" value="InterPro"/>
</dbReference>
<dbReference type="Pfam" id="PF13649">
    <property type="entry name" value="Methyltransf_25"/>
    <property type="match status" value="1"/>
</dbReference>
<dbReference type="GO" id="GO:0032259">
    <property type="term" value="P:methylation"/>
    <property type="evidence" value="ECO:0007669"/>
    <property type="project" value="UniProtKB-KW"/>
</dbReference>
<keyword evidence="1" id="KW-0489">Methyltransferase</keyword>
<dbReference type="AlphaFoldDB" id="A0A0P0NY00"/>
<evidence type="ECO:0000313" key="5">
    <source>
        <dbReference type="EMBL" id="ALL12636.1"/>
    </source>
</evidence>
<feature type="domain" description="Methyltransferase" evidence="4">
    <location>
        <begin position="55"/>
        <end position="151"/>
    </location>
</feature>